<dbReference type="SMART" id="SM00382">
    <property type="entry name" value="AAA"/>
    <property type="match status" value="1"/>
</dbReference>
<keyword evidence="2" id="KW-0547">Nucleotide-binding</keyword>
<name>A0A971M3T6_9BACT</name>
<dbReference type="PANTHER" id="PTHR42781:SF4">
    <property type="entry name" value="SPERMIDINE_PUTRESCINE IMPORT ATP-BINDING PROTEIN POTA"/>
    <property type="match status" value="1"/>
</dbReference>
<dbReference type="InterPro" id="IPR003439">
    <property type="entry name" value="ABC_transporter-like_ATP-bd"/>
</dbReference>
<dbReference type="InterPro" id="IPR027417">
    <property type="entry name" value="P-loop_NTPase"/>
</dbReference>
<dbReference type="InterPro" id="IPR003593">
    <property type="entry name" value="AAA+_ATPase"/>
</dbReference>
<dbReference type="GO" id="GO:0005524">
    <property type="term" value="F:ATP binding"/>
    <property type="evidence" value="ECO:0007669"/>
    <property type="project" value="UniProtKB-KW"/>
</dbReference>
<dbReference type="Proteomes" id="UP000777265">
    <property type="component" value="Unassembled WGS sequence"/>
</dbReference>
<evidence type="ECO:0000313" key="6">
    <source>
        <dbReference type="Proteomes" id="UP000777265"/>
    </source>
</evidence>
<feature type="domain" description="ABC transporter" evidence="4">
    <location>
        <begin position="5"/>
        <end position="233"/>
    </location>
</feature>
<dbReference type="PANTHER" id="PTHR42781">
    <property type="entry name" value="SPERMIDINE/PUTRESCINE IMPORT ATP-BINDING PROTEIN POTA"/>
    <property type="match status" value="1"/>
</dbReference>
<dbReference type="InterPro" id="IPR017871">
    <property type="entry name" value="ABC_transporter-like_CS"/>
</dbReference>
<sequence length="245" mass="27540">MGLSVRLRKQVDRFLLDISWEMGNELAVLFGHSGAGKSMTLQLIAGLMKPDEGFVSSNGNVLYDSAAKINLQPQRRSLGYVFQDRILFPHMTVAENIAYGLKSSTKHETEKKVTEMIRLFHLEGLERRHPREISGGQKQRVTLARALVGEPDALLLDEPFSALDNVLRVEMRQLLRDIRHQFDVPIVLVTHDLLEAYTMADKVILYSGGQVAHIGHPSEIFNNSSNPEVDFFLALNFPLLVAHTP</sequence>
<organism evidence="5 6">
    <name type="scientific">Syntrophorhabdus aromaticivorans</name>
    <dbReference type="NCBI Taxonomy" id="328301"/>
    <lineage>
        <taxon>Bacteria</taxon>
        <taxon>Pseudomonadati</taxon>
        <taxon>Thermodesulfobacteriota</taxon>
        <taxon>Syntrophorhabdia</taxon>
        <taxon>Syntrophorhabdales</taxon>
        <taxon>Syntrophorhabdaceae</taxon>
        <taxon>Syntrophorhabdus</taxon>
    </lineage>
</organism>
<dbReference type="PROSITE" id="PS50893">
    <property type="entry name" value="ABC_TRANSPORTER_2"/>
    <property type="match status" value="1"/>
</dbReference>
<accession>A0A971M3T6</accession>
<dbReference type="InterPro" id="IPR050093">
    <property type="entry name" value="ABC_SmlMolc_Importer"/>
</dbReference>
<dbReference type="Gene3D" id="3.40.50.300">
    <property type="entry name" value="P-loop containing nucleotide triphosphate hydrolases"/>
    <property type="match status" value="1"/>
</dbReference>
<reference evidence="5" key="2">
    <citation type="submission" date="2020-01" db="EMBL/GenBank/DDBJ databases">
        <authorList>
            <person name="Campanaro S."/>
        </authorList>
    </citation>
    <scope>NUCLEOTIDE SEQUENCE</scope>
    <source>
        <strain evidence="5">AS06rmzACSIP_7</strain>
    </source>
</reference>
<reference evidence="5" key="1">
    <citation type="journal article" date="2020" name="Biotechnol. Biofuels">
        <title>New insights from the biogas microbiome by comprehensive genome-resolved metagenomics of nearly 1600 species originating from multiple anaerobic digesters.</title>
        <authorList>
            <person name="Campanaro S."/>
            <person name="Treu L."/>
            <person name="Rodriguez-R L.M."/>
            <person name="Kovalovszki A."/>
            <person name="Ziels R.M."/>
            <person name="Maus I."/>
            <person name="Zhu X."/>
            <person name="Kougias P.G."/>
            <person name="Basile A."/>
            <person name="Luo G."/>
            <person name="Schluter A."/>
            <person name="Konstantinidis K.T."/>
            <person name="Angelidaki I."/>
        </authorList>
    </citation>
    <scope>NUCLEOTIDE SEQUENCE</scope>
    <source>
        <strain evidence="5">AS06rmzACSIP_7</strain>
    </source>
</reference>
<evidence type="ECO:0000256" key="3">
    <source>
        <dbReference type="ARBA" id="ARBA00022840"/>
    </source>
</evidence>
<dbReference type="GO" id="GO:0016887">
    <property type="term" value="F:ATP hydrolysis activity"/>
    <property type="evidence" value="ECO:0007669"/>
    <property type="project" value="InterPro"/>
</dbReference>
<keyword evidence="3 5" id="KW-0067">ATP-binding</keyword>
<evidence type="ECO:0000313" key="5">
    <source>
        <dbReference type="EMBL" id="NLW34794.1"/>
    </source>
</evidence>
<protein>
    <submittedName>
        <fullName evidence="5">ATP-binding cassette domain-containing protein</fullName>
    </submittedName>
</protein>
<evidence type="ECO:0000259" key="4">
    <source>
        <dbReference type="PROSITE" id="PS50893"/>
    </source>
</evidence>
<evidence type="ECO:0000256" key="1">
    <source>
        <dbReference type="ARBA" id="ARBA00022448"/>
    </source>
</evidence>
<proteinExistence type="predicted"/>
<gene>
    <name evidence="5" type="ORF">GXY80_04835</name>
</gene>
<comment type="caution">
    <text evidence="5">The sequence shown here is derived from an EMBL/GenBank/DDBJ whole genome shotgun (WGS) entry which is preliminary data.</text>
</comment>
<keyword evidence="1" id="KW-0813">Transport</keyword>
<dbReference type="AlphaFoldDB" id="A0A971M3T6"/>
<dbReference type="Pfam" id="PF00005">
    <property type="entry name" value="ABC_tran"/>
    <property type="match status" value="1"/>
</dbReference>
<evidence type="ECO:0000256" key="2">
    <source>
        <dbReference type="ARBA" id="ARBA00022741"/>
    </source>
</evidence>
<dbReference type="EMBL" id="JAAYEE010000081">
    <property type="protein sequence ID" value="NLW34794.1"/>
    <property type="molecule type" value="Genomic_DNA"/>
</dbReference>
<dbReference type="SUPFAM" id="SSF52540">
    <property type="entry name" value="P-loop containing nucleoside triphosphate hydrolases"/>
    <property type="match status" value="1"/>
</dbReference>
<dbReference type="PROSITE" id="PS00211">
    <property type="entry name" value="ABC_TRANSPORTER_1"/>
    <property type="match status" value="1"/>
</dbReference>